<dbReference type="RefSeq" id="WP_183851622.1">
    <property type="nucleotide sequence ID" value="NZ_JACHOO010000001.1"/>
</dbReference>
<protein>
    <recommendedName>
        <fullName evidence="3">Flagellar biosynthesis protein FlgF</fullName>
    </recommendedName>
</protein>
<evidence type="ECO:0000313" key="1">
    <source>
        <dbReference type="EMBL" id="MBB5751034.1"/>
    </source>
</evidence>
<dbReference type="Gene3D" id="1.10.3700.10">
    <property type="entry name" value="AGR C 984p-like"/>
    <property type="match status" value="1"/>
</dbReference>
<evidence type="ECO:0008006" key="3">
    <source>
        <dbReference type="Google" id="ProtNLM"/>
    </source>
</evidence>
<gene>
    <name evidence="1" type="ORF">GGQ63_000077</name>
</gene>
<evidence type="ECO:0000313" key="2">
    <source>
        <dbReference type="Proteomes" id="UP000523821"/>
    </source>
</evidence>
<keyword evidence="2" id="KW-1185">Reference proteome</keyword>
<dbReference type="SUPFAM" id="SSF158837">
    <property type="entry name" value="AGR C 984p-like"/>
    <property type="match status" value="1"/>
</dbReference>
<sequence>MDTTFSTYRLLTRNLDRTLKLKAAEPQVALETKYYLENITKVKSVDDFLKNTRLFNYAMNAFGLGDMAYAKAYMRKVLNEGITDTKSFANRLNDERFVAFAKAFDFDNYGALTTSRSQARQDVADKYVRQALEVDQGVENEGVRLALYFQREAPSVKSAYGLLADPALWKVVKTVYGFPDAMAMADIEKQANAVTKRLDIADLKDATKLDRLIRRFTARWDADQGVASSPALSLIGRSYSTSSNVALTLLGFKYGG</sequence>
<dbReference type="EMBL" id="JACHOO010000001">
    <property type="protein sequence ID" value="MBB5751034.1"/>
    <property type="molecule type" value="Genomic_DNA"/>
</dbReference>
<dbReference type="AlphaFoldDB" id="A0A7W9FKP7"/>
<dbReference type="InterPro" id="IPR023157">
    <property type="entry name" value="AGR-C-984p-like_sf"/>
</dbReference>
<dbReference type="Pfam" id="PF06748">
    <property type="entry name" value="DUF1217"/>
    <property type="match status" value="1"/>
</dbReference>
<dbReference type="InterPro" id="IPR010626">
    <property type="entry name" value="DUF1217"/>
</dbReference>
<dbReference type="Proteomes" id="UP000523821">
    <property type="component" value="Unassembled WGS sequence"/>
</dbReference>
<proteinExistence type="predicted"/>
<comment type="caution">
    <text evidence="1">The sequence shown here is derived from an EMBL/GenBank/DDBJ whole genome shotgun (WGS) entry which is preliminary data.</text>
</comment>
<accession>A0A7W9FKP7</accession>
<name>A0A7W9FKP7_9HYPH</name>
<reference evidence="1 2" key="1">
    <citation type="submission" date="2020-08" db="EMBL/GenBank/DDBJ databases">
        <title>Genomic Encyclopedia of Type Strains, Phase IV (KMG-IV): sequencing the most valuable type-strain genomes for metagenomic binning, comparative biology and taxonomic classification.</title>
        <authorList>
            <person name="Goeker M."/>
        </authorList>
    </citation>
    <scope>NUCLEOTIDE SEQUENCE [LARGE SCALE GENOMIC DNA]</scope>
    <source>
        <strain evidence="1 2">DSM 16268</strain>
    </source>
</reference>
<organism evidence="1 2">
    <name type="scientific">Prosthecomicrobium pneumaticum</name>
    <dbReference type="NCBI Taxonomy" id="81895"/>
    <lineage>
        <taxon>Bacteria</taxon>
        <taxon>Pseudomonadati</taxon>
        <taxon>Pseudomonadota</taxon>
        <taxon>Alphaproteobacteria</taxon>
        <taxon>Hyphomicrobiales</taxon>
        <taxon>Kaistiaceae</taxon>
        <taxon>Prosthecomicrobium</taxon>
    </lineage>
</organism>